<protein>
    <recommendedName>
        <fullName evidence="3">Tail assembly chaperone E/41/14-like protein</fullName>
    </recommendedName>
</protein>
<keyword evidence="2" id="KW-1185">Reference proteome</keyword>
<name>A0ABY5XHP3_RHISU</name>
<reference evidence="1" key="1">
    <citation type="submission" date="2022-09" db="EMBL/GenBank/DDBJ databases">
        <title>Australian commercial rhizobial inoculants.</title>
        <authorList>
            <person name="Kohlmeier M.G."/>
            <person name="O'Hara G.W."/>
            <person name="Colombi E."/>
            <person name="Ramsay J.P."/>
            <person name="Terpolilli J."/>
        </authorList>
    </citation>
    <scope>NUCLEOTIDE SEQUENCE</scope>
    <source>
        <strain evidence="1">WSM1592</strain>
    </source>
</reference>
<sequence>MTEFSANSRYFGLPMKVRLRPDGEAESYLPRRLIPAPERYKAFGLKRLSGSERIDDVAAEAFGDPELFWRIADALSLEDPASLLGEEGRPVPLPLPLEVASNGDT</sequence>
<proteinExistence type="predicted"/>
<organism evidence="1 2">
    <name type="scientific">Rhizobium sullae</name>
    <name type="common">Rhizobium hedysari</name>
    <dbReference type="NCBI Taxonomy" id="50338"/>
    <lineage>
        <taxon>Bacteria</taxon>
        <taxon>Pseudomonadati</taxon>
        <taxon>Pseudomonadota</taxon>
        <taxon>Alphaproteobacteria</taxon>
        <taxon>Hyphomicrobiales</taxon>
        <taxon>Rhizobiaceae</taxon>
        <taxon>Rhizobium/Agrobacterium group</taxon>
        <taxon>Rhizobium</taxon>
    </lineage>
</organism>
<gene>
    <name evidence="1" type="ORF">N2599_18530</name>
</gene>
<dbReference type="Proteomes" id="UP001060123">
    <property type="component" value="Chromosome"/>
</dbReference>
<evidence type="ECO:0000313" key="1">
    <source>
        <dbReference type="EMBL" id="UWU14087.1"/>
    </source>
</evidence>
<evidence type="ECO:0008006" key="3">
    <source>
        <dbReference type="Google" id="ProtNLM"/>
    </source>
</evidence>
<evidence type="ECO:0000313" key="2">
    <source>
        <dbReference type="Proteomes" id="UP001060123"/>
    </source>
</evidence>
<accession>A0ABY5XHP3</accession>
<dbReference type="EMBL" id="CP104143">
    <property type="protein sequence ID" value="UWU14087.1"/>
    <property type="molecule type" value="Genomic_DNA"/>
</dbReference>
<dbReference type="RefSeq" id="WP_037142940.1">
    <property type="nucleotide sequence ID" value="NZ_CP104143.1"/>
</dbReference>